<keyword evidence="3" id="KW-1185">Reference proteome</keyword>
<reference evidence="3" key="1">
    <citation type="journal article" date="2020" name="Microbiol. Resour. Announc.">
        <title>Draft Genome Sequences of Thiorhodococcus mannitoliphagus and Thiorhodococcus minor, Purple Sulfur Photosynthetic Bacteria in the Gammaproteobacterial Family Chromatiaceae.</title>
        <authorList>
            <person name="Aviles F.A."/>
            <person name="Meyer T.E."/>
            <person name="Kyndt J.A."/>
        </authorList>
    </citation>
    <scope>NUCLEOTIDE SEQUENCE [LARGE SCALE GENOMIC DNA]</scope>
    <source>
        <strain evidence="3">DSM 18266</strain>
    </source>
</reference>
<comment type="similarity">
    <text evidence="1">Belongs to the UPF0175 family.</text>
</comment>
<comment type="caution">
    <text evidence="2">The sequence shown here is derived from an EMBL/GenBank/DDBJ whole genome shotgun (WGS) entry which is preliminary data.</text>
</comment>
<reference evidence="2 3" key="2">
    <citation type="submission" date="2020-02" db="EMBL/GenBank/DDBJ databases">
        <title>Genome sequences of Thiorhodococcus mannitoliphagus and Thiorhodococcus minor, purple sulfur photosynthetic bacteria in the gammaproteobacterial family, Chromatiaceae.</title>
        <authorList>
            <person name="Aviles F.A."/>
            <person name="Meyer T.E."/>
            <person name="Kyndt J.A."/>
        </authorList>
    </citation>
    <scope>NUCLEOTIDE SEQUENCE [LARGE SCALE GENOMIC DNA]</scope>
    <source>
        <strain evidence="2 3">DSM 18266</strain>
    </source>
</reference>
<dbReference type="PANTHER" id="PTHR37525:SF1">
    <property type="entry name" value="UPF0175 PROTEIN SSL1255"/>
    <property type="match status" value="1"/>
</dbReference>
<protein>
    <submittedName>
        <fullName evidence="2">UPF0175 family protein</fullName>
    </submittedName>
</protein>
<evidence type="ECO:0000256" key="1">
    <source>
        <dbReference type="ARBA" id="ARBA00005651"/>
    </source>
</evidence>
<dbReference type="InterPro" id="IPR005368">
    <property type="entry name" value="UPF0175"/>
</dbReference>
<organism evidence="2 3">
    <name type="scientific">Thiorhodococcus mannitoliphagus</name>
    <dbReference type="NCBI Taxonomy" id="329406"/>
    <lineage>
        <taxon>Bacteria</taxon>
        <taxon>Pseudomonadati</taxon>
        <taxon>Pseudomonadota</taxon>
        <taxon>Gammaproteobacteria</taxon>
        <taxon>Chromatiales</taxon>
        <taxon>Chromatiaceae</taxon>
        <taxon>Thiorhodococcus</taxon>
    </lineage>
</organism>
<dbReference type="PANTHER" id="PTHR37525">
    <property type="entry name" value="UPF0175 PROTEIN SSL1255"/>
    <property type="match status" value="1"/>
</dbReference>
<dbReference type="Pfam" id="PF03683">
    <property type="entry name" value="UPF0175"/>
    <property type="match status" value="1"/>
</dbReference>
<accession>A0A6P1DRH8</accession>
<proteinExistence type="inferred from homology"/>
<dbReference type="EMBL" id="JAAIJR010000029">
    <property type="protein sequence ID" value="NEX20489.1"/>
    <property type="molecule type" value="Genomic_DNA"/>
</dbReference>
<name>A0A6P1DRH8_9GAMM</name>
<sequence>MLRAMMKLAPGEFAQEMRIAAAVQCYAQGIVSQGKAAELAELTRADFLEELRRRKVPACQVTEDELAGEIHGAF</sequence>
<dbReference type="Proteomes" id="UP000471640">
    <property type="component" value="Unassembled WGS sequence"/>
</dbReference>
<gene>
    <name evidence="2" type="ORF">G3480_09230</name>
</gene>
<dbReference type="AlphaFoldDB" id="A0A6P1DRH8"/>
<evidence type="ECO:0000313" key="2">
    <source>
        <dbReference type="EMBL" id="NEX20489.1"/>
    </source>
</evidence>
<dbReference type="InterPro" id="IPR052264">
    <property type="entry name" value="UPF0175_domain"/>
</dbReference>
<evidence type="ECO:0000313" key="3">
    <source>
        <dbReference type="Proteomes" id="UP000471640"/>
    </source>
</evidence>